<dbReference type="GO" id="GO:0019783">
    <property type="term" value="F:ubiquitin-like protein peptidase activity"/>
    <property type="evidence" value="ECO:0007669"/>
    <property type="project" value="UniProtKB-ARBA"/>
</dbReference>
<evidence type="ECO:0000256" key="4">
    <source>
        <dbReference type="SAM" id="MobiDB-lite"/>
    </source>
</evidence>
<name>A0A178Z2N0_9EURO</name>
<organism evidence="6 7">
    <name type="scientific">Fonsecaea erecta</name>
    <dbReference type="NCBI Taxonomy" id="1367422"/>
    <lineage>
        <taxon>Eukaryota</taxon>
        <taxon>Fungi</taxon>
        <taxon>Dikarya</taxon>
        <taxon>Ascomycota</taxon>
        <taxon>Pezizomycotina</taxon>
        <taxon>Eurotiomycetes</taxon>
        <taxon>Chaetothyriomycetidae</taxon>
        <taxon>Chaetothyriales</taxon>
        <taxon>Herpotrichiellaceae</taxon>
        <taxon>Fonsecaea</taxon>
    </lineage>
</organism>
<dbReference type="STRING" id="1367422.A0A178Z2N0"/>
<comment type="similarity">
    <text evidence="1">Belongs to the peptidase C48 family.</text>
</comment>
<dbReference type="Gene3D" id="3.40.395.10">
    <property type="entry name" value="Adenoviral Proteinase, Chain A"/>
    <property type="match status" value="1"/>
</dbReference>
<dbReference type="GO" id="GO:0006508">
    <property type="term" value="P:proteolysis"/>
    <property type="evidence" value="ECO:0007669"/>
    <property type="project" value="UniProtKB-KW"/>
</dbReference>
<proteinExistence type="inferred from homology"/>
<feature type="region of interest" description="Disordered" evidence="4">
    <location>
        <begin position="67"/>
        <end position="86"/>
    </location>
</feature>
<dbReference type="InterPro" id="IPR003653">
    <property type="entry name" value="Peptidase_C48_C"/>
</dbReference>
<feature type="compositionally biased region" description="Polar residues" evidence="4">
    <location>
        <begin position="192"/>
        <end position="205"/>
    </location>
</feature>
<comment type="caution">
    <text evidence="6">The sequence shown here is derived from an EMBL/GenBank/DDBJ whole genome shotgun (WGS) entry which is preliminary data.</text>
</comment>
<dbReference type="Proteomes" id="UP000078343">
    <property type="component" value="Unassembled WGS sequence"/>
</dbReference>
<reference evidence="6 7" key="1">
    <citation type="submission" date="2016-04" db="EMBL/GenBank/DDBJ databases">
        <title>Draft genome of Fonsecaea erecta CBS 125763.</title>
        <authorList>
            <person name="Weiss V.A."/>
            <person name="Vicente V.A."/>
            <person name="Raittz R.T."/>
            <person name="Moreno L.F."/>
            <person name="De Souza E.M."/>
            <person name="Pedrosa F.O."/>
            <person name="Steffens M.B."/>
            <person name="Faoro H."/>
            <person name="Tadra-Sfeir M.Z."/>
            <person name="Najafzadeh M.J."/>
            <person name="Felipe M.S."/>
            <person name="Teixeira M."/>
            <person name="Sun J."/>
            <person name="Xi L."/>
            <person name="Gomes R."/>
            <person name="De Azevedo C.M."/>
            <person name="Salgado C.G."/>
            <person name="Da Silva M.B."/>
            <person name="Nascimento M.F."/>
            <person name="Queiroz-Telles F."/>
            <person name="Attili D.S."/>
            <person name="Gorbushina A."/>
        </authorList>
    </citation>
    <scope>NUCLEOTIDE SEQUENCE [LARGE SCALE GENOMIC DNA]</scope>
    <source>
        <strain evidence="6 7">CBS 125763</strain>
    </source>
</reference>
<evidence type="ECO:0000313" key="6">
    <source>
        <dbReference type="EMBL" id="OAP53771.1"/>
    </source>
</evidence>
<dbReference type="GeneID" id="30016193"/>
<dbReference type="OrthoDB" id="4118641at2759"/>
<evidence type="ECO:0000259" key="5">
    <source>
        <dbReference type="PROSITE" id="PS50600"/>
    </source>
</evidence>
<feature type="region of interest" description="Disordered" evidence="4">
    <location>
        <begin position="1"/>
        <end position="24"/>
    </location>
</feature>
<accession>A0A178Z2N0</accession>
<sequence>MEITEPRQLEVYESSDEDEPDTNTRIFNEQSGETFMENVFAIPTDYDNLTDGGSQRAVSNIQADPNHMSSLDNHIAPTSSPRASLDWGDLSNIQPSSPMPYSDMDNSNRLFKDLFLGEDQPISPASDFFISTGHQSGLRLPTHAPPTIVTTSSPSSPEDASEHESNHFGEDNHPPRTEHGRVQRHTGISLPQRPSTSTRSESLQGRPTPAPSVLEGSRDQSLAPRSSATPNSISITSGSVPPRSSETEDHSIVATSPGKIARLRNTDPNVPDEEIVQDVQELIEFGIQSYKDILWKTVRPEDAEKTLTKFRPGEWLSDDAVMETVYRLTNERTDVHVIESHDFNAVYEKCDTSRLRRWESASIVLIPVHQLSHWFLISLNFEDRKITMHEADDPNYRNIELFISSLVDNTGEWTVEYQSVS</sequence>
<evidence type="ECO:0000256" key="2">
    <source>
        <dbReference type="ARBA" id="ARBA00022670"/>
    </source>
</evidence>
<evidence type="ECO:0000256" key="3">
    <source>
        <dbReference type="ARBA" id="ARBA00022801"/>
    </source>
</evidence>
<dbReference type="InterPro" id="IPR038765">
    <property type="entry name" value="Papain-like_cys_pep_sf"/>
</dbReference>
<keyword evidence="7" id="KW-1185">Reference proteome</keyword>
<feature type="compositionally biased region" description="Basic and acidic residues" evidence="4">
    <location>
        <begin position="1"/>
        <end position="10"/>
    </location>
</feature>
<feature type="region of interest" description="Disordered" evidence="4">
    <location>
        <begin position="137"/>
        <end position="256"/>
    </location>
</feature>
<dbReference type="RefSeq" id="XP_018687138.1">
    <property type="nucleotide sequence ID" value="XM_018843530.1"/>
</dbReference>
<gene>
    <name evidence="6" type="ORF">AYL99_12027</name>
</gene>
<feature type="compositionally biased region" description="Basic and acidic residues" evidence="4">
    <location>
        <begin position="160"/>
        <end position="181"/>
    </location>
</feature>
<protein>
    <recommendedName>
        <fullName evidence="5">Ubiquitin-like protease family profile domain-containing protein</fullName>
    </recommendedName>
</protein>
<dbReference type="GO" id="GO:0008234">
    <property type="term" value="F:cysteine-type peptidase activity"/>
    <property type="evidence" value="ECO:0007669"/>
    <property type="project" value="InterPro"/>
</dbReference>
<feature type="compositionally biased region" description="Low complexity" evidence="4">
    <location>
        <begin position="145"/>
        <end position="157"/>
    </location>
</feature>
<feature type="domain" description="Ubiquitin-like protease family profile" evidence="5">
    <location>
        <begin position="300"/>
        <end position="421"/>
    </location>
</feature>
<keyword evidence="3" id="KW-0378">Hydrolase</keyword>
<dbReference type="SUPFAM" id="SSF54001">
    <property type="entry name" value="Cysteine proteinases"/>
    <property type="match status" value="1"/>
</dbReference>
<evidence type="ECO:0000256" key="1">
    <source>
        <dbReference type="ARBA" id="ARBA00005234"/>
    </source>
</evidence>
<keyword evidence="2" id="KW-0645">Protease</keyword>
<dbReference type="EMBL" id="LVYI01000024">
    <property type="protein sequence ID" value="OAP53771.1"/>
    <property type="molecule type" value="Genomic_DNA"/>
</dbReference>
<feature type="compositionally biased region" description="Polar residues" evidence="4">
    <location>
        <begin position="67"/>
        <end position="82"/>
    </location>
</feature>
<dbReference type="PROSITE" id="PS50600">
    <property type="entry name" value="ULP_PROTEASE"/>
    <property type="match status" value="1"/>
</dbReference>
<feature type="compositionally biased region" description="Polar residues" evidence="4">
    <location>
        <begin position="219"/>
        <end position="244"/>
    </location>
</feature>
<evidence type="ECO:0000313" key="7">
    <source>
        <dbReference type="Proteomes" id="UP000078343"/>
    </source>
</evidence>
<dbReference type="AlphaFoldDB" id="A0A178Z2N0"/>